<evidence type="ECO:0000256" key="3">
    <source>
        <dbReference type="SAM" id="MobiDB-lite"/>
    </source>
</evidence>
<keyword evidence="4" id="KW-0732">Signal</keyword>
<dbReference type="Gene3D" id="2.160.20.10">
    <property type="entry name" value="Single-stranded right-handed beta-helix, Pectin lyase-like"/>
    <property type="match status" value="1"/>
</dbReference>
<dbReference type="GO" id="GO:0005576">
    <property type="term" value="C:extracellular region"/>
    <property type="evidence" value="ECO:0007669"/>
    <property type="project" value="UniProtKB-SubCell"/>
</dbReference>
<dbReference type="PANTHER" id="PTHR31683:SF18">
    <property type="entry name" value="PECTATE LYASE 21-RELATED"/>
    <property type="match status" value="1"/>
</dbReference>
<keyword evidence="2" id="KW-0624">Polysaccharide degradation</keyword>
<sequence length="454" mass="46767">MLNRFLFALLPVLAAAVPALAQEPPYVLTAPFGYGRDATGGAGGSVTTVTTREQFATAVAASGNAIILVSGTLTFGEGQMVKSVVANKTVIGLPGAKLVSTAQVKDGGIWQLSENSNNVIIRNLIFEGPGAYDVDGNDLLFNRGTNVWVDHCEFYDGVDGNFDNSNGADNVTITWNKFGYNKPAKAGGSGGSDDHRFSNLVSGGDGTAPADGRYSITFAYNWWGNGVRERMPRARNAQLHLLNNYVNSNVGSKAVGLSAGNNGTDVYVENCHFKAVNTVLDAGYGGSPKVTIVGSDRNNGNTNGGTSAPTYAYTAIPWGSVEAAVIGSCGAGATLQVNESTGAVSCGSPVQSSSSRPSSSSSSSSHSSSSSRPSSSSVIPSSSSAVPSSSSAAPSSSSSEVVTPILSSPQSLVPSPNAPRYYNLKGEPLGTAKPSNPGVYIEKNEKNVRKIVVK</sequence>
<dbReference type="PANTHER" id="PTHR31683">
    <property type="entry name" value="PECTATE LYASE 18-RELATED"/>
    <property type="match status" value="1"/>
</dbReference>
<evidence type="ECO:0000313" key="6">
    <source>
        <dbReference type="EMBL" id="AGS52793.1"/>
    </source>
</evidence>
<feature type="region of interest" description="Disordered" evidence="3">
    <location>
        <begin position="342"/>
        <end position="441"/>
    </location>
</feature>
<name>A0A806K0G8_9BACT</name>
<feature type="compositionally biased region" description="Low complexity" evidence="3">
    <location>
        <begin position="348"/>
        <end position="399"/>
    </location>
</feature>
<dbReference type="SUPFAM" id="SSF51126">
    <property type="entry name" value="Pectin lyase-like"/>
    <property type="match status" value="1"/>
</dbReference>
<keyword evidence="1 2" id="KW-0456">Lyase</keyword>
<dbReference type="InterPro" id="IPR045032">
    <property type="entry name" value="PEL"/>
</dbReference>
<dbReference type="InterPro" id="IPR012334">
    <property type="entry name" value="Pectin_lyas_fold"/>
</dbReference>
<dbReference type="Pfam" id="PF00544">
    <property type="entry name" value="Pectate_lyase_4"/>
    <property type="match status" value="1"/>
</dbReference>
<comment type="subcellular location">
    <subcellularLocation>
        <location evidence="2">Secreted</location>
    </subcellularLocation>
</comment>
<keyword evidence="2" id="KW-0964">Secreted</keyword>
<feature type="signal peptide" evidence="4">
    <location>
        <begin position="1"/>
        <end position="21"/>
    </location>
</feature>
<dbReference type="SMART" id="SM00656">
    <property type="entry name" value="Amb_all"/>
    <property type="match status" value="1"/>
</dbReference>
<dbReference type="GO" id="GO:0000272">
    <property type="term" value="P:polysaccharide catabolic process"/>
    <property type="evidence" value="ECO:0007669"/>
    <property type="project" value="UniProtKB-KW"/>
</dbReference>
<dbReference type="InterPro" id="IPR011050">
    <property type="entry name" value="Pectin_lyase_fold/virulence"/>
</dbReference>
<dbReference type="InterPro" id="IPR002022">
    <property type="entry name" value="Pec_lyase"/>
</dbReference>
<dbReference type="AlphaFoldDB" id="A0A806K0G8"/>
<evidence type="ECO:0000256" key="1">
    <source>
        <dbReference type="ARBA" id="ARBA00023239"/>
    </source>
</evidence>
<accession>A0A806K0G8</accession>
<dbReference type="GO" id="GO:0030570">
    <property type="term" value="F:pectate lyase activity"/>
    <property type="evidence" value="ECO:0007669"/>
    <property type="project" value="InterPro"/>
</dbReference>
<keyword evidence="2" id="KW-0119">Carbohydrate metabolism</keyword>
<evidence type="ECO:0000256" key="4">
    <source>
        <dbReference type="SAM" id="SignalP"/>
    </source>
</evidence>
<proteinExistence type="inferred from homology"/>
<feature type="domain" description="Pectate lyase" evidence="5">
    <location>
        <begin position="42"/>
        <end position="269"/>
    </location>
</feature>
<organism evidence="6">
    <name type="scientific">uncultured bacterium contig00184</name>
    <dbReference type="NCBI Taxonomy" id="1181602"/>
    <lineage>
        <taxon>Bacteria</taxon>
        <taxon>environmental samples</taxon>
    </lineage>
</organism>
<protein>
    <submittedName>
        <fullName evidence="6">Pectate lyase/Amb allergen</fullName>
    </submittedName>
</protein>
<evidence type="ECO:0000259" key="5">
    <source>
        <dbReference type="SMART" id="SM00656"/>
    </source>
</evidence>
<dbReference type="EMBL" id="JQ844210">
    <property type="protein sequence ID" value="AGS52793.1"/>
    <property type="molecule type" value="Genomic_DNA"/>
</dbReference>
<reference evidence="6" key="1">
    <citation type="submission" date="2012-03" db="EMBL/GenBank/DDBJ databases">
        <title>Functional metagenomics reveals considerable lignocellulase gene clusters in the gut microbiome of a wood-feeding higher termite.</title>
        <authorList>
            <person name="Liu N."/>
        </authorList>
    </citation>
    <scope>NUCLEOTIDE SEQUENCE</scope>
</reference>
<comment type="similarity">
    <text evidence="2">Belongs to the polysaccharide lyase 1 family.</text>
</comment>
<feature type="chain" id="PRO_5032701901" evidence="4">
    <location>
        <begin position="22"/>
        <end position="454"/>
    </location>
</feature>
<evidence type="ECO:0000256" key="2">
    <source>
        <dbReference type="RuleBase" id="RU361173"/>
    </source>
</evidence>
<feature type="compositionally biased region" description="Polar residues" evidence="3">
    <location>
        <begin position="405"/>
        <end position="414"/>
    </location>
</feature>